<evidence type="ECO:0000313" key="2">
    <source>
        <dbReference type="EMBL" id="CAA9413116.1"/>
    </source>
</evidence>
<dbReference type="InterPro" id="IPR029063">
    <property type="entry name" value="SAM-dependent_MTases_sf"/>
</dbReference>
<feature type="domain" description="Methyltransferase type 11" evidence="1">
    <location>
        <begin position="49"/>
        <end position="138"/>
    </location>
</feature>
<accession>A0A6N3IU02</accession>
<evidence type="ECO:0000259" key="1">
    <source>
        <dbReference type="Pfam" id="PF08241"/>
    </source>
</evidence>
<reference evidence="2" key="1">
    <citation type="submission" date="2020-02" db="EMBL/GenBank/DDBJ databases">
        <authorList>
            <person name="Meier V. D."/>
        </authorList>
    </citation>
    <scope>NUCLEOTIDE SEQUENCE</scope>
    <source>
        <strain evidence="2">AVDCRST_MAG15</strain>
    </source>
</reference>
<protein>
    <recommendedName>
        <fullName evidence="1">Methyltransferase type 11 domain-containing protein</fullName>
    </recommendedName>
</protein>
<dbReference type="SUPFAM" id="SSF53335">
    <property type="entry name" value="S-adenosyl-L-methionine-dependent methyltransferases"/>
    <property type="match status" value="1"/>
</dbReference>
<dbReference type="PANTHER" id="PTHR43591">
    <property type="entry name" value="METHYLTRANSFERASE"/>
    <property type="match status" value="1"/>
</dbReference>
<dbReference type="Gene3D" id="3.40.50.150">
    <property type="entry name" value="Vaccinia Virus protein VP39"/>
    <property type="match status" value="1"/>
</dbReference>
<sequence>MTAVNHKLPLGPFLARNPFPEPLTDGLFYRDKMRALHRIAPDMPVANILEVGGGQSGLAAMLYPRAKVANLDMDASLASAPCNKDPRVTFVHGDATALPFPDASFDLVTMFDLLEHVPDDAAVAREALRVVRPGGWILVSTPDRERWRYPYYRIFRPICPPEEELFEEWGHVRRGYTRAELDTLFGRPADKTCAFINPLLALSHDVSFSRVSRRRRKLLHALLAPASLLGWVAHRMGTRGTEIAAAWRRPAD</sequence>
<proteinExistence type="predicted"/>
<dbReference type="PANTHER" id="PTHR43591:SF24">
    <property type="entry name" value="2-METHOXY-6-POLYPRENYL-1,4-BENZOQUINOL METHYLASE, MITOCHONDRIAL"/>
    <property type="match status" value="1"/>
</dbReference>
<dbReference type="EMBL" id="CADCUU010000245">
    <property type="protein sequence ID" value="CAA9413116.1"/>
    <property type="molecule type" value="Genomic_DNA"/>
</dbReference>
<name>A0A6N3IU02_9RHOB</name>
<dbReference type="GO" id="GO:0008757">
    <property type="term" value="F:S-adenosylmethionine-dependent methyltransferase activity"/>
    <property type="evidence" value="ECO:0007669"/>
    <property type="project" value="InterPro"/>
</dbReference>
<dbReference type="InterPro" id="IPR013216">
    <property type="entry name" value="Methyltransf_11"/>
</dbReference>
<dbReference type="CDD" id="cd02440">
    <property type="entry name" value="AdoMet_MTases"/>
    <property type="match status" value="1"/>
</dbReference>
<gene>
    <name evidence="2" type="ORF">AVDCRST_MAG15-1779</name>
</gene>
<dbReference type="Pfam" id="PF08241">
    <property type="entry name" value="Methyltransf_11"/>
    <property type="match status" value="1"/>
</dbReference>
<dbReference type="AlphaFoldDB" id="A0A6N3IU02"/>
<organism evidence="2">
    <name type="scientific">uncultured Rubellimicrobium sp</name>
    <dbReference type="NCBI Taxonomy" id="543078"/>
    <lineage>
        <taxon>Bacteria</taxon>
        <taxon>Pseudomonadati</taxon>
        <taxon>Pseudomonadota</taxon>
        <taxon>Alphaproteobacteria</taxon>
        <taxon>Rhodobacterales</taxon>
        <taxon>Roseobacteraceae</taxon>
        <taxon>Rubellimicrobium</taxon>
        <taxon>environmental samples</taxon>
    </lineage>
</organism>